<name>A0A9N9JTN5_9GLOM</name>
<sequence>TCPFKYFVYQYERNYNAKDQDRNCHIQGFFHLKNQMRIGNYKLANGDQKEKKSGIKEKLQIDKIHFDLVASDKDSIIYCKKKHNKCSIHNRLIVKYEDYPHLSKEEFMKNTITNLKKIF</sequence>
<feature type="non-terminal residue" evidence="1">
    <location>
        <position position="1"/>
    </location>
</feature>
<protein>
    <submittedName>
        <fullName evidence="1">25343_t:CDS:1</fullName>
    </submittedName>
</protein>
<comment type="caution">
    <text evidence="1">The sequence shown here is derived from an EMBL/GenBank/DDBJ whole genome shotgun (WGS) entry which is preliminary data.</text>
</comment>
<dbReference type="OrthoDB" id="2477306at2759"/>
<dbReference type="AlphaFoldDB" id="A0A9N9JTN5"/>
<gene>
    <name evidence="1" type="ORF">DERYTH_LOCUS22540</name>
</gene>
<evidence type="ECO:0000313" key="1">
    <source>
        <dbReference type="EMBL" id="CAG8796713.1"/>
    </source>
</evidence>
<dbReference type="Proteomes" id="UP000789405">
    <property type="component" value="Unassembled WGS sequence"/>
</dbReference>
<organism evidence="1 2">
    <name type="scientific">Dentiscutata erythropus</name>
    <dbReference type="NCBI Taxonomy" id="1348616"/>
    <lineage>
        <taxon>Eukaryota</taxon>
        <taxon>Fungi</taxon>
        <taxon>Fungi incertae sedis</taxon>
        <taxon>Mucoromycota</taxon>
        <taxon>Glomeromycotina</taxon>
        <taxon>Glomeromycetes</taxon>
        <taxon>Diversisporales</taxon>
        <taxon>Gigasporaceae</taxon>
        <taxon>Dentiscutata</taxon>
    </lineage>
</organism>
<feature type="non-terminal residue" evidence="1">
    <location>
        <position position="119"/>
    </location>
</feature>
<dbReference type="EMBL" id="CAJVPY010031545">
    <property type="protein sequence ID" value="CAG8796713.1"/>
    <property type="molecule type" value="Genomic_DNA"/>
</dbReference>
<dbReference type="Gene3D" id="3.40.1310.20">
    <property type="match status" value="1"/>
</dbReference>
<reference evidence="1" key="1">
    <citation type="submission" date="2021-06" db="EMBL/GenBank/DDBJ databases">
        <authorList>
            <person name="Kallberg Y."/>
            <person name="Tangrot J."/>
            <person name="Rosling A."/>
        </authorList>
    </citation>
    <scope>NUCLEOTIDE SEQUENCE</scope>
    <source>
        <strain evidence="1">MA453B</strain>
    </source>
</reference>
<proteinExistence type="predicted"/>
<evidence type="ECO:0000313" key="2">
    <source>
        <dbReference type="Proteomes" id="UP000789405"/>
    </source>
</evidence>
<accession>A0A9N9JTN5</accession>
<keyword evidence="2" id="KW-1185">Reference proteome</keyword>